<protein>
    <submittedName>
        <fullName evidence="2">Uncharacterized protein</fullName>
    </submittedName>
</protein>
<evidence type="ECO:0000256" key="1">
    <source>
        <dbReference type="SAM" id="MobiDB-lite"/>
    </source>
</evidence>
<evidence type="ECO:0000313" key="2">
    <source>
        <dbReference type="EMBL" id="CAB1457864.1"/>
    </source>
</evidence>
<proteinExistence type="predicted"/>
<organism evidence="2 3">
    <name type="scientific">Pleuronectes platessa</name>
    <name type="common">European plaice</name>
    <dbReference type="NCBI Taxonomy" id="8262"/>
    <lineage>
        <taxon>Eukaryota</taxon>
        <taxon>Metazoa</taxon>
        <taxon>Chordata</taxon>
        <taxon>Craniata</taxon>
        <taxon>Vertebrata</taxon>
        <taxon>Euteleostomi</taxon>
        <taxon>Actinopterygii</taxon>
        <taxon>Neopterygii</taxon>
        <taxon>Teleostei</taxon>
        <taxon>Neoteleostei</taxon>
        <taxon>Acanthomorphata</taxon>
        <taxon>Carangaria</taxon>
        <taxon>Pleuronectiformes</taxon>
        <taxon>Pleuronectoidei</taxon>
        <taxon>Pleuronectidae</taxon>
        <taxon>Pleuronectes</taxon>
    </lineage>
</organism>
<feature type="non-terminal residue" evidence="2">
    <location>
        <position position="96"/>
    </location>
</feature>
<dbReference type="AlphaFoldDB" id="A0A9N7VVQ3"/>
<evidence type="ECO:0000313" key="3">
    <source>
        <dbReference type="Proteomes" id="UP001153269"/>
    </source>
</evidence>
<feature type="region of interest" description="Disordered" evidence="1">
    <location>
        <begin position="73"/>
        <end position="96"/>
    </location>
</feature>
<feature type="region of interest" description="Disordered" evidence="1">
    <location>
        <begin position="24"/>
        <end position="61"/>
    </location>
</feature>
<name>A0A9N7VVQ3_PLEPL</name>
<dbReference type="Proteomes" id="UP001153269">
    <property type="component" value="Unassembled WGS sequence"/>
</dbReference>
<reference evidence="2" key="1">
    <citation type="submission" date="2020-03" db="EMBL/GenBank/DDBJ databases">
        <authorList>
            <person name="Weist P."/>
        </authorList>
    </citation>
    <scope>NUCLEOTIDE SEQUENCE</scope>
</reference>
<keyword evidence="3" id="KW-1185">Reference proteome</keyword>
<accession>A0A9N7VVQ3</accession>
<gene>
    <name evidence="2" type="ORF">PLEPLA_LOCUS45692</name>
</gene>
<sequence length="96" mass="10587">LFSAATRQGGGSLKPACQALEENTTQCFNSGHERQRRGPTEKSEVHEEHSEVPGEGVPWRRRRSYLTMSVKTDLTSGCRPSRHSLQPHCLSGSPSP</sequence>
<dbReference type="EMBL" id="CADEAL010004361">
    <property type="protein sequence ID" value="CAB1457864.1"/>
    <property type="molecule type" value="Genomic_DNA"/>
</dbReference>
<comment type="caution">
    <text evidence="2">The sequence shown here is derived from an EMBL/GenBank/DDBJ whole genome shotgun (WGS) entry which is preliminary data.</text>
</comment>
<feature type="compositionally biased region" description="Basic and acidic residues" evidence="1">
    <location>
        <begin position="31"/>
        <end position="52"/>
    </location>
</feature>